<dbReference type="Proteomes" id="UP000663929">
    <property type="component" value="Chromosome"/>
</dbReference>
<feature type="repeat" description="TPR" evidence="1">
    <location>
        <begin position="186"/>
        <end position="219"/>
    </location>
</feature>
<proteinExistence type="predicted"/>
<dbReference type="InterPro" id="IPR011990">
    <property type="entry name" value="TPR-like_helical_dom_sf"/>
</dbReference>
<name>A0A8A4TH52_SULCO</name>
<dbReference type="PANTHER" id="PTHR12558:SF13">
    <property type="entry name" value="CELL DIVISION CYCLE PROTEIN 27 HOMOLOG"/>
    <property type="match status" value="1"/>
</dbReference>
<dbReference type="RefSeq" id="WP_237377792.1">
    <property type="nucleotide sequence ID" value="NZ_CP071793.1"/>
</dbReference>
<feature type="compositionally biased region" description="Basic and acidic residues" evidence="2">
    <location>
        <begin position="9"/>
        <end position="23"/>
    </location>
</feature>
<sequence length="362" mass="40089">MDQESQSATEHHPAETTKTQHDREVCSHCGADRLEGAKYCYSCGQPFVASRMDLSAVGIMAAFILLGSLFGYLLIDRVILVQQDDHAHHNHAAAPTDNPRMTQLRARAESGEPAALMDLAEYQIESSVHQAAYLSQAAGTLERLLQRFPSHPYSLRLLGNIYFQLGDHQHSVLFYERYLQQIPNDANVITDLGTQYFAMGAFERAAGQYRKALELFPDIYHAQFNLSLVYKEMGELTLSEQARAAAEAIERRVGKTLAPDPDLARLPDGADATPQVAESDPYGSLRIFFAAHPIVGPKMVGFEAGDQGAVLSLRNFPMEAMPPVARQAFDKKVRERLDQIPEGQLTIRDADDGEVMAEYPGP</sequence>
<evidence type="ECO:0000256" key="1">
    <source>
        <dbReference type="PROSITE-ProRule" id="PRU00339"/>
    </source>
</evidence>
<feature type="region of interest" description="Disordered" evidence="2">
    <location>
        <begin position="340"/>
        <end position="362"/>
    </location>
</feature>
<keyword evidence="3" id="KW-0812">Transmembrane</keyword>
<keyword evidence="3" id="KW-0472">Membrane</keyword>
<dbReference type="SUPFAM" id="SSF48452">
    <property type="entry name" value="TPR-like"/>
    <property type="match status" value="1"/>
</dbReference>
<evidence type="ECO:0000313" key="4">
    <source>
        <dbReference type="EMBL" id="QTD48131.1"/>
    </source>
</evidence>
<feature type="transmembrane region" description="Helical" evidence="3">
    <location>
        <begin position="54"/>
        <end position="75"/>
    </location>
</feature>
<dbReference type="Pfam" id="PF13432">
    <property type="entry name" value="TPR_16"/>
    <property type="match status" value="2"/>
</dbReference>
<keyword evidence="1" id="KW-0802">TPR repeat</keyword>
<protein>
    <submittedName>
        <fullName evidence="4">Tetratricopeptide repeat protein</fullName>
    </submittedName>
</protein>
<dbReference type="InterPro" id="IPR019734">
    <property type="entry name" value="TPR_rpt"/>
</dbReference>
<dbReference type="SMART" id="SM00028">
    <property type="entry name" value="TPR"/>
    <property type="match status" value="2"/>
</dbReference>
<dbReference type="PANTHER" id="PTHR12558">
    <property type="entry name" value="CELL DIVISION CYCLE 16,23,27"/>
    <property type="match status" value="1"/>
</dbReference>
<dbReference type="PROSITE" id="PS50293">
    <property type="entry name" value="TPR_REGION"/>
    <property type="match status" value="1"/>
</dbReference>
<keyword evidence="3" id="KW-1133">Transmembrane helix</keyword>
<feature type="repeat" description="TPR" evidence="1">
    <location>
        <begin position="152"/>
        <end position="185"/>
    </location>
</feature>
<evidence type="ECO:0000256" key="2">
    <source>
        <dbReference type="SAM" id="MobiDB-lite"/>
    </source>
</evidence>
<feature type="region of interest" description="Disordered" evidence="2">
    <location>
        <begin position="1"/>
        <end position="23"/>
    </location>
</feature>
<dbReference type="PROSITE" id="PS50005">
    <property type="entry name" value="TPR"/>
    <property type="match status" value="2"/>
</dbReference>
<gene>
    <name evidence="4" type="ORF">J3U87_21305</name>
</gene>
<accession>A0A8A4TH52</accession>
<keyword evidence="5" id="KW-1185">Reference proteome</keyword>
<evidence type="ECO:0000256" key="3">
    <source>
        <dbReference type="SAM" id="Phobius"/>
    </source>
</evidence>
<dbReference type="Gene3D" id="1.25.40.10">
    <property type="entry name" value="Tetratricopeptide repeat domain"/>
    <property type="match status" value="1"/>
</dbReference>
<reference evidence="4" key="1">
    <citation type="submission" date="2021-03" db="EMBL/GenBank/DDBJ databases">
        <title>Acanthopleuribacteraceae sp. M133.</title>
        <authorList>
            <person name="Wang G."/>
        </authorList>
    </citation>
    <scope>NUCLEOTIDE SEQUENCE</scope>
    <source>
        <strain evidence="4">M133</strain>
    </source>
</reference>
<dbReference type="AlphaFoldDB" id="A0A8A4TH52"/>
<evidence type="ECO:0000313" key="5">
    <source>
        <dbReference type="Proteomes" id="UP000663929"/>
    </source>
</evidence>
<organism evidence="4 5">
    <name type="scientific">Sulfidibacter corallicola</name>
    <dbReference type="NCBI Taxonomy" id="2818388"/>
    <lineage>
        <taxon>Bacteria</taxon>
        <taxon>Pseudomonadati</taxon>
        <taxon>Acidobacteriota</taxon>
        <taxon>Holophagae</taxon>
        <taxon>Acanthopleuribacterales</taxon>
        <taxon>Acanthopleuribacteraceae</taxon>
        <taxon>Sulfidibacter</taxon>
    </lineage>
</organism>
<dbReference type="EMBL" id="CP071793">
    <property type="protein sequence ID" value="QTD48131.1"/>
    <property type="molecule type" value="Genomic_DNA"/>
</dbReference>
<dbReference type="KEGG" id="scor:J3U87_21305"/>